<feature type="compositionally biased region" description="Polar residues" evidence="1">
    <location>
        <begin position="21"/>
        <end position="37"/>
    </location>
</feature>
<organism evidence="2 3">
    <name type="scientific">Cymbomonas tetramitiformis</name>
    <dbReference type="NCBI Taxonomy" id="36881"/>
    <lineage>
        <taxon>Eukaryota</taxon>
        <taxon>Viridiplantae</taxon>
        <taxon>Chlorophyta</taxon>
        <taxon>Pyramimonadophyceae</taxon>
        <taxon>Pyramimonadales</taxon>
        <taxon>Pyramimonadaceae</taxon>
        <taxon>Cymbomonas</taxon>
    </lineage>
</organism>
<evidence type="ECO:0000256" key="1">
    <source>
        <dbReference type="SAM" id="MobiDB-lite"/>
    </source>
</evidence>
<sequence>MSSARREGIGSAPRVARTRHGNSPSPSPTASQNTPSAGSRPRRVVGTSSLRSKPTSSIEAPTTFDFFNDPDVLVTSGASYRATAAAFQSVRFLLPAPGGGGTIDPVDGGTPVVPKAYPASPRPDEPAGSALAFHNEDFDWPALRSSPIWLPNFVITGEVVMYRATCPKP</sequence>
<evidence type="ECO:0000313" key="3">
    <source>
        <dbReference type="Proteomes" id="UP001190700"/>
    </source>
</evidence>
<proteinExistence type="predicted"/>
<dbReference type="Proteomes" id="UP001190700">
    <property type="component" value="Unassembled WGS sequence"/>
</dbReference>
<dbReference type="EMBL" id="LGRX02034612">
    <property type="protein sequence ID" value="KAK3237390.1"/>
    <property type="molecule type" value="Genomic_DNA"/>
</dbReference>
<comment type="caution">
    <text evidence="2">The sequence shown here is derived from an EMBL/GenBank/DDBJ whole genome shotgun (WGS) entry which is preliminary data.</text>
</comment>
<feature type="compositionally biased region" description="Polar residues" evidence="1">
    <location>
        <begin position="46"/>
        <end position="60"/>
    </location>
</feature>
<evidence type="ECO:0000313" key="2">
    <source>
        <dbReference type="EMBL" id="KAK3237390.1"/>
    </source>
</evidence>
<reference evidence="2 3" key="1">
    <citation type="journal article" date="2015" name="Genome Biol. Evol.">
        <title>Comparative Genomics of a Bacterivorous Green Alga Reveals Evolutionary Causalities and Consequences of Phago-Mixotrophic Mode of Nutrition.</title>
        <authorList>
            <person name="Burns J.A."/>
            <person name="Paasch A."/>
            <person name="Narechania A."/>
            <person name="Kim E."/>
        </authorList>
    </citation>
    <scope>NUCLEOTIDE SEQUENCE [LARGE SCALE GENOMIC DNA]</scope>
    <source>
        <strain evidence="2 3">PLY_AMNH</strain>
    </source>
</reference>
<protein>
    <submittedName>
        <fullName evidence="2">Uncharacterized protein</fullName>
    </submittedName>
</protein>
<name>A0AAE0BJY8_9CHLO</name>
<accession>A0AAE0BJY8</accession>
<feature type="region of interest" description="Disordered" evidence="1">
    <location>
        <begin position="1"/>
        <end position="66"/>
    </location>
</feature>
<gene>
    <name evidence="2" type="ORF">CYMTET_52531</name>
</gene>
<keyword evidence="3" id="KW-1185">Reference proteome</keyword>
<dbReference type="AlphaFoldDB" id="A0AAE0BJY8"/>